<evidence type="ECO:0000313" key="4">
    <source>
        <dbReference type="EMBL" id="GMR60302.1"/>
    </source>
</evidence>
<feature type="compositionally biased region" description="Basic and acidic residues" evidence="3">
    <location>
        <begin position="287"/>
        <end position="307"/>
    </location>
</feature>
<accession>A0AAN5DD00</accession>
<dbReference type="PANTHER" id="PTHR46363">
    <property type="entry name" value="DEOXYRIBONUCLEASE TATDN2-RELATED"/>
    <property type="match status" value="1"/>
</dbReference>
<dbReference type="AlphaFoldDB" id="A0AAN5DD00"/>
<reference evidence="5" key="1">
    <citation type="submission" date="2022-10" db="EMBL/GenBank/DDBJ databases">
        <title>Genome assembly of Pristionchus species.</title>
        <authorList>
            <person name="Yoshida K."/>
            <person name="Sommer R.J."/>
        </authorList>
    </citation>
    <scope>NUCLEOTIDE SEQUENCE [LARGE SCALE GENOMIC DNA]</scope>
    <source>
        <strain evidence="5">RS5460</strain>
    </source>
</reference>
<feature type="region of interest" description="Disordered" evidence="3">
    <location>
        <begin position="98"/>
        <end position="154"/>
    </location>
</feature>
<dbReference type="Gene3D" id="3.20.20.140">
    <property type="entry name" value="Metal-dependent hydrolases"/>
    <property type="match status" value="1"/>
</dbReference>
<dbReference type="Pfam" id="PF01026">
    <property type="entry name" value="TatD_DNase"/>
    <property type="match status" value="1"/>
</dbReference>
<dbReference type="InterPro" id="IPR001130">
    <property type="entry name" value="TatD-like"/>
</dbReference>
<dbReference type="InterPro" id="IPR018228">
    <property type="entry name" value="DNase_TatD-rel_CS"/>
</dbReference>
<comment type="caution">
    <text evidence="4">The sequence shown here is derived from an EMBL/GenBank/DDBJ whole genome shotgun (WGS) entry which is preliminary data.</text>
</comment>
<sequence length="607" mass="68586">EYCPLFGTKSNSVGDTVNFRLEAPFVPKGGTKRTDKQHRAKPVSSKPKPLGLKNLSILIGLPKPTLLDLRRVHENGGNEGENDEQKESSVLYHLMVKREEAPSTMSRPDEEQDSSKKEEDVVWNRRIYPEDTPVNSVSAQSRIKDTPSLSHDANELGCSEGDVWREIGIKDSEKLSETSCDGANLLYSPISVGGDDPLTKEEEEIFLSDVNSNTIPKFGTKNNPLEGHTTPRLPRPPRLEKHKRAKSSSSERRVLGLKNPRVLVTLPSPTALNWRMYASTGQEEENKEQRETSLETKEDGGCCEEKSLSTPENGLSEKVLPEHKEMYIDSHCHLDYIRDKHHFKEMASLRSQFGSAFPSTFKGCIANFVRPANWRNTRWIKTIVQDNQVLGTSWGIHPHHSASITDFHLEKLREIVLEHRKELKIVAIGECGVDLSGKNDIPLETQLAVFQFQVKLAYEADLPLIIHCREGKGPDNDPEEAILNVLKERPNHPIHRHCFTRDSAVAERWMSTLHNISFGFTPAVLFDDNKEKFEEVLSAVPLWRIHLETDAPYFKANQYEIFRRGPPCSLPGAAVTVAVRIAEITGHSLDEVLRHTRGCTQRIYRVN</sequence>
<dbReference type="SUPFAM" id="SSF51556">
    <property type="entry name" value="Metallo-dependent hydrolases"/>
    <property type="match status" value="1"/>
</dbReference>
<dbReference type="PANTHER" id="PTHR46363:SF1">
    <property type="entry name" value="DEOXYRIBONUCLEASE TATDN2-RELATED"/>
    <property type="match status" value="1"/>
</dbReference>
<dbReference type="PROSITE" id="PS01137">
    <property type="entry name" value="TATD_1"/>
    <property type="match status" value="1"/>
</dbReference>
<name>A0AAN5DD00_9BILA</name>
<evidence type="ECO:0000256" key="2">
    <source>
        <dbReference type="ARBA" id="ARBA00022801"/>
    </source>
</evidence>
<feature type="compositionally biased region" description="Polar residues" evidence="3">
    <location>
        <begin position="133"/>
        <end position="151"/>
    </location>
</feature>
<dbReference type="InterPro" id="IPR032466">
    <property type="entry name" value="Metal_Hydrolase"/>
</dbReference>
<feature type="region of interest" description="Disordered" evidence="3">
    <location>
        <begin position="279"/>
        <end position="314"/>
    </location>
</feature>
<dbReference type="EMBL" id="BTRK01000006">
    <property type="protein sequence ID" value="GMR60302.1"/>
    <property type="molecule type" value="Genomic_DNA"/>
</dbReference>
<dbReference type="CDD" id="cd01310">
    <property type="entry name" value="TatD_DNAse"/>
    <property type="match status" value="1"/>
</dbReference>
<feature type="compositionally biased region" description="Basic and acidic residues" evidence="3">
    <location>
        <begin position="98"/>
        <end position="129"/>
    </location>
</feature>
<dbReference type="GO" id="GO:0016788">
    <property type="term" value="F:hydrolase activity, acting on ester bonds"/>
    <property type="evidence" value="ECO:0007669"/>
    <property type="project" value="InterPro"/>
</dbReference>
<feature type="region of interest" description="Disordered" evidence="3">
    <location>
        <begin position="26"/>
        <end position="49"/>
    </location>
</feature>
<evidence type="ECO:0000256" key="3">
    <source>
        <dbReference type="SAM" id="MobiDB-lite"/>
    </source>
</evidence>
<keyword evidence="2" id="KW-0378">Hydrolase</keyword>
<feature type="non-terminal residue" evidence="4">
    <location>
        <position position="1"/>
    </location>
</feature>
<comment type="similarity">
    <text evidence="1">Belongs to the metallo-dependent hydrolases superfamily. TatD-type hydrolase family.</text>
</comment>
<dbReference type="Proteomes" id="UP001328107">
    <property type="component" value="Unassembled WGS sequence"/>
</dbReference>
<proteinExistence type="inferred from homology"/>
<keyword evidence="5" id="KW-1185">Reference proteome</keyword>
<gene>
    <name evidence="4" type="ORF">PMAYCL1PPCAC_30497</name>
</gene>
<organism evidence="4 5">
    <name type="scientific">Pristionchus mayeri</name>
    <dbReference type="NCBI Taxonomy" id="1317129"/>
    <lineage>
        <taxon>Eukaryota</taxon>
        <taxon>Metazoa</taxon>
        <taxon>Ecdysozoa</taxon>
        <taxon>Nematoda</taxon>
        <taxon>Chromadorea</taxon>
        <taxon>Rhabditida</taxon>
        <taxon>Rhabditina</taxon>
        <taxon>Diplogasteromorpha</taxon>
        <taxon>Diplogasteroidea</taxon>
        <taxon>Neodiplogasteridae</taxon>
        <taxon>Pristionchus</taxon>
    </lineage>
</organism>
<evidence type="ECO:0000256" key="1">
    <source>
        <dbReference type="ARBA" id="ARBA00009275"/>
    </source>
</evidence>
<evidence type="ECO:0000313" key="5">
    <source>
        <dbReference type="Proteomes" id="UP001328107"/>
    </source>
</evidence>
<feature type="region of interest" description="Disordered" evidence="3">
    <location>
        <begin position="217"/>
        <end position="256"/>
    </location>
</feature>
<protein>
    <submittedName>
        <fullName evidence="4">Uncharacterized protein</fullName>
    </submittedName>
</protein>